<dbReference type="PANTHER" id="PTHR43537:SF53">
    <property type="entry name" value="HTH-TYPE TRANSCRIPTIONAL REPRESSOR NANR"/>
    <property type="match status" value="1"/>
</dbReference>
<dbReference type="GO" id="GO:0003677">
    <property type="term" value="F:DNA binding"/>
    <property type="evidence" value="ECO:0007669"/>
    <property type="project" value="UniProtKB-KW"/>
</dbReference>
<evidence type="ECO:0000313" key="10">
    <source>
        <dbReference type="Proteomes" id="UP000239276"/>
    </source>
</evidence>
<dbReference type="PROSITE" id="PS50949">
    <property type="entry name" value="HTH_GNTR"/>
    <property type="match status" value="1"/>
</dbReference>
<dbReference type="Proteomes" id="UP000664966">
    <property type="component" value="Chromosome"/>
</dbReference>
<feature type="domain" description="HTH gntR-type" evidence="4">
    <location>
        <begin position="19"/>
        <end position="86"/>
    </location>
</feature>
<reference evidence="7 10" key="2">
    <citation type="journal article" date="2018" name="J. Antimicrob. Chemother.">
        <title>Phylogenomics of colistin-susceptible and resistant XDR Acinetobacter baumannii.</title>
        <authorList>
            <person name="Mustapha M."/>
            <person name="Li B."/>
            <person name="Pacey M.P."/>
            <person name="Mettus R.T."/>
            <person name="McElheny C.L."/>
            <person name="Ernst R.K."/>
            <person name="Cooper V.S."/>
            <person name="Doi Y."/>
        </authorList>
    </citation>
    <scope>NUCLEOTIDE SEQUENCE [LARGE SCALE GENOMIC DNA]</scope>
    <source>
        <strain evidence="7 10">R20</strain>
    </source>
</reference>
<dbReference type="SMART" id="SM00895">
    <property type="entry name" value="FCD"/>
    <property type="match status" value="1"/>
</dbReference>
<evidence type="ECO:0000313" key="8">
    <source>
        <dbReference type="EMBL" id="QTK42004.1"/>
    </source>
</evidence>
<dbReference type="EMBL" id="PUDN01000018">
    <property type="protein sequence ID" value="PQH53931.1"/>
    <property type="molecule type" value="Genomic_DNA"/>
</dbReference>
<sequence length="249" mass="28196">MEKSMSSNAPKKAVEMSNDEIDDHIYNAIVDAILNRQLAPGARLVEAPLCEAFGVTRGVLRRVFVKLAHDKVIEIQPNRGALIAKHSTNETKEVFEARSMLEIATVKKLAQKSHRLDLSELRSLVDQESHERLAGNWAEWIKLSGQFHLKLIEANQNTIMTSYLQTLIARTSLLIGLYEIPKHNNCSADEHRAILDAIEQGDEKRATQLMEEHLEHYATTFIEENSTVSAEQNLLNLFKNKKIETTQTN</sequence>
<dbReference type="InterPro" id="IPR036388">
    <property type="entry name" value="WH-like_DNA-bd_sf"/>
</dbReference>
<reference evidence="6 9" key="1">
    <citation type="submission" date="2017-05" db="EMBL/GenBank/DDBJ databases">
        <title>Draft genome sequence of MDR A. baumannii AB360.</title>
        <authorList>
            <person name="Wareham D.W."/>
            <person name="Bean D.C."/>
        </authorList>
    </citation>
    <scope>NUCLEOTIDE SEQUENCE [LARGE SCALE GENOMIC DNA]</scope>
    <source>
        <strain evidence="6 9">AB360</strain>
    </source>
</reference>
<name>A0A1V3D6V5_ACIBA</name>
<reference evidence="5 11" key="3">
    <citation type="submission" date="2020-02" db="EMBL/GenBank/DDBJ databases">
        <title>Whole genome shot-gun sequencing of clinical Carbapenem resistant A. baumannii.</title>
        <authorList>
            <person name="Veeraraghavan B."/>
            <person name="Mathur P."/>
            <person name="Vijayakumar S."/>
            <person name="Vasudevan K."/>
            <person name="Lincy M."/>
            <person name="Kirubananthan A."/>
        </authorList>
    </citation>
    <scope>NUCLEOTIDE SEQUENCE [LARGE SCALE GENOMIC DNA]</scope>
    <source>
        <strain evidence="5 11">SP816</strain>
    </source>
</reference>
<dbReference type="InterPro" id="IPR036390">
    <property type="entry name" value="WH_DNA-bd_sf"/>
</dbReference>
<dbReference type="SMART" id="SM00345">
    <property type="entry name" value="HTH_GNTR"/>
    <property type="match status" value="1"/>
</dbReference>
<dbReference type="PANTHER" id="PTHR43537">
    <property type="entry name" value="TRANSCRIPTIONAL REGULATOR, GNTR FAMILY"/>
    <property type="match status" value="1"/>
</dbReference>
<evidence type="ECO:0000313" key="5">
    <source>
        <dbReference type="EMBL" id="NDW40281.1"/>
    </source>
</evidence>
<evidence type="ECO:0000256" key="1">
    <source>
        <dbReference type="ARBA" id="ARBA00023015"/>
    </source>
</evidence>
<dbReference type="Proteomes" id="UP000470018">
    <property type="component" value="Unassembled WGS sequence"/>
</dbReference>
<dbReference type="AlphaFoldDB" id="A0A1V3D6V5"/>
<evidence type="ECO:0000313" key="9">
    <source>
        <dbReference type="Proteomes" id="UP000197394"/>
    </source>
</evidence>
<protein>
    <submittedName>
        <fullName evidence="5">GntR family transcriptional regulator</fullName>
    </submittedName>
</protein>
<dbReference type="RefSeq" id="WP_077670517.1">
    <property type="nucleotide sequence ID" value="NZ_AP014649.1"/>
</dbReference>
<keyword evidence="1" id="KW-0805">Transcription regulation</keyword>
<dbReference type="InterPro" id="IPR008920">
    <property type="entry name" value="TF_FadR/GntR_C"/>
</dbReference>
<dbReference type="EMBL" id="CP072270">
    <property type="protein sequence ID" value="QTK42004.1"/>
    <property type="molecule type" value="Genomic_DNA"/>
</dbReference>
<reference evidence="8" key="4">
    <citation type="submission" date="2021-03" db="EMBL/GenBank/DDBJ databases">
        <title>Complete genome sequencing of Acinetobacter baumannii.</title>
        <authorList>
            <person name="Yadav B."/>
            <person name="Makwana N."/>
            <person name="Kharat A.S."/>
            <person name="Veeraraghavan B."/>
            <person name="Vijayakumar S."/>
            <person name="Priya M."/>
        </authorList>
    </citation>
    <scope>NUCLEOTIDE SEQUENCE</scope>
    <source>
        <strain evidence="8">KSK6</strain>
    </source>
</reference>
<dbReference type="InterPro" id="IPR000524">
    <property type="entry name" value="Tscrpt_reg_HTH_GntR"/>
</dbReference>
<dbReference type="Proteomes" id="UP000239276">
    <property type="component" value="Unassembled WGS sequence"/>
</dbReference>
<evidence type="ECO:0000259" key="4">
    <source>
        <dbReference type="PROSITE" id="PS50949"/>
    </source>
</evidence>
<organism evidence="5 11">
    <name type="scientific">Acinetobacter baumannii</name>
    <dbReference type="NCBI Taxonomy" id="470"/>
    <lineage>
        <taxon>Bacteria</taxon>
        <taxon>Pseudomonadati</taxon>
        <taxon>Pseudomonadota</taxon>
        <taxon>Gammaproteobacteria</taxon>
        <taxon>Moraxellales</taxon>
        <taxon>Moraxellaceae</taxon>
        <taxon>Acinetobacter</taxon>
        <taxon>Acinetobacter calcoaceticus/baumannii complex</taxon>
    </lineage>
</organism>
<dbReference type="GO" id="GO:0003700">
    <property type="term" value="F:DNA-binding transcription factor activity"/>
    <property type="evidence" value="ECO:0007669"/>
    <property type="project" value="InterPro"/>
</dbReference>
<keyword evidence="2" id="KW-0238">DNA-binding</keyword>
<dbReference type="SUPFAM" id="SSF48008">
    <property type="entry name" value="GntR ligand-binding domain-like"/>
    <property type="match status" value="1"/>
</dbReference>
<evidence type="ECO:0000256" key="3">
    <source>
        <dbReference type="ARBA" id="ARBA00023163"/>
    </source>
</evidence>
<dbReference type="Pfam" id="PF00392">
    <property type="entry name" value="GntR"/>
    <property type="match status" value="1"/>
</dbReference>
<evidence type="ECO:0000313" key="11">
    <source>
        <dbReference type="Proteomes" id="UP000470018"/>
    </source>
</evidence>
<dbReference type="Proteomes" id="UP000197394">
    <property type="component" value="Unassembled WGS sequence"/>
</dbReference>
<dbReference type="SUPFAM" id="SSF46785">
    <property type="entry name" value="Winged helix' DNA-binding domain"/>
    <property type="match status" value="1"/>
</dbReference>
<dbReference type="Gene3D" id="1.20.120.530">
    <property type="entry name" value="GntR ligand-binding domain-like"/>
    <property type="match status" value="1"/>
</dbReference>
<dbReference type="Gene3D" id="1.10.10.10">
    <property type="entry name" value="Winged helix-like DNA-binding domain superfamily/Winged helix DNA-binding domain"/>
    <property type="match status" value="1"/>
</dbReference>
<dbReference type="EMBL" id="NGKM01000012">
    <property type="protein sequence ID" value="OWK66256.1"/>
    <property type="molecule type" value="Genomic_DNA"/>
</dbReference>
<accession>A0A1V3D6V5</accession>
<dbReference type="InterPro" id="IPR011711">
    <property type="entry name" value="GntR_C"/>
</dbReference>
<gene>
    <name evidence="7" type="ORF">C5U34_06735</name>
    <name evidence="6" type="ORF">CBE85_12445</name>
    <name evidence="5" type="ORF">G3N53_04270</name>
    <name evidence="8" type="ORF">J6E47_11250</name>
</gene>
<evidence type="ECO:0000313" key="7">
    <source>
        <dbReference type="EMBL" id="PQH53931.1"/>
    </source>
</evidence>
<dbReference type="CDD" id="cd07377">
    <property type="entry name" value="WHTH_GntR"/>
    <property type="match status" value="1"/>
</dbReference>
<evidence type="ECO:0000256" key="2">
    <source>
        <dbReference type="ARBA" id="ARBA00023125"/>
    </source>
</evidence>
<dbReference type="Pfam" id="PF07729">
    <property type="entry name" value="FCD"/>
    <property type="match status" value="1"/>
</dbReference>
<evidence type="ECO:0000313" key="6">
    <source>
        <dbReference type="EMBL" id="OWK66256.1"/>
    </source>
</evidence>
<proteinExistence type="predicted"/>
<dbReference type="EMBL" id="JAAGTY010000003">
    <property type="protein sequence ID" value="NDW40281.1"/>
    <property type="molecule type" value="Genomic_DNA"/>
</dbReference>
<keyword evidence="3" id="KW-0804">Transcription</keyword>